<accession>A0A1X2GLX4</accession>
<dbReference type="SUPFAM" id="SSF53448">
    <property type="entry name" value="Nucleotide-diphospho-sugar transferases"/>
    <property type="match status" value="1"/>
</dbReference>
<reference evidence="2 3" key="1">
    <citation type="submission" date="2016-07" db="EMBL/GenBank/DDBJ databases">
        <title>Pervasive Adenine N6-methylation of Active Genes in Fungi.</title>
        <authorList>
            <consortium name="DOE Joint Genome Institute"/>
            <person name="Mondo S.J."/>
            <person name="Dannebaum R.O."/>
            <person name="Kuo R.C."/>
            <person name="Labutti K."/>
            <person name="Haridas S."/>
            <person name="Kuo A."/>
            <person name="Salamov A."/>
            <person name="Ahrendt S.R."/>
            <person name="Lipzen A."/>
            <person name="Sullivan W."/>
            <person name="Andreopoulos W.B."/>
            <person name="Clum A."/>
            <person name="Lindquist E."/>
            <person name="Daum C."/>
            <person name="Ramamoorthy G.K."/>
            <person name="Gryganskyi A."/>
            <person name="Culley D."/>
            <person name="Magnuson J.K."/>
            <person name="James T.Y."/>
            <person name="O'Malley M.A."/>
            <person name="Stajich J.E."/>
            <person name="Spatafora J.W."/>
            <person name="Visel A."/>
            <person name="Grigoriev I.V."/>
        </authorList>
    </citation>
    <scope>NUCLEOTIDE SEQUENCE [LARGE SCALE GENOMIC DNA]</scope>
    <source>
        <strain evidence="2 3">NRRL 3301</strain>
    </source>
</reference>
<evidence type="ECO:0008006" key="4">
    <source>
        <dbReference type="Google" id="ProtNLM"/>
    </source>
</evidence>
<dbReference type="AlphaFoldDB" id="A0A1X2GLX4"/>
<sequence length="486" mass="55842">MFHYHYLPTGDLFERAKPFLELHQVDLVPTIYDRRLSHFAHQADVIRLDVLRRYGGIYLDLDVISVKPMDDLLNHEFVMGQEGVGGSVGLCNGVILSQPNARFLQRWQQTYHTFNMEQWNYHSVILPGKLAPYFKDEITIQNHTSFFWPLWDSPGLRAIFLEKSYDWADNYATHLWESAANPHLMKDLSEDVIMTIDNSLNCLLRRFLVDDPSTLDAHRCKIIEHSERADGLVGHWSLERRGDAVMNPMPAYDDSGNDMNGLIRNGYYADNDDGVYVNGQDSYVFLPMPSKTILPLPSSWGRPSGVTVQWDMKTASTHTGRAALVIHSNTCKVFIKTQSILGRGLALRVETWLLAENGWSWHRHKDLSVGAGPFVINQDDRYHRYTLILQNDIKEDLLMPNLVLYMDGEVVASISGWSIPAVLPIHREEDLRIRGLWFGSTEPDHYQDPWDTSLSLEAWYKDISMWERAMDIRDVGARAFHNADPL</sequence>
<comment type="similarity">
    <text evidence="1">Belongs to the glycosyltransferase 32 family.</text>
</comment>
<dbReference type="SUPFAM" id="SSF49899">
    <property type="entry name" value="Concanavalin A-like lectins/glucanases"/>
    <property type="match status" value="1"/>
</dbReference>
<evidence type="ECO:0000313" key="2">
    <source>
        <dbReference type="EMBL" id="ORX56872.1"/>
    </source>
</evidence>
<organism evidence="2 3">
    <name type="scientific">Hesseltinella vesiculosa</name>
    <dbReference type="NCBI Taxonomy" id="101127"/>
    <lineage>
        <taxon>Eukaryota</taxon>
        <taxon>Fungi</taxon>
        <taxon>Fungi incertae sedis</taxon>
        <taxon>Mucoromycota</taxon>
        <taxon>Mucoromycotina</taxon>
        <taxon>Mucoromycetes</taxon>
        <taxon>Mucorales</taxon>
        <taxon>Cunninghamellaceae</taxon>
        <taxon>Hesseltinella</taxon>
    </lineage>
</organism>
<comment type="caution">
    <text evidence="2">The sequence shown here is derived from an EMBL/GenBank/DDBJ whole genome shotgun (WGS) entry which is preliminary data.</text>
</comment>
<keyword evidence="3" id="KW-1185">Reference proteome</keyword>
<name>A0A1X2GLX4_9FUNG</name>
<protein>
    <recommendedName>
        <fullName evidence="4">Glycosyltransferase family 32 protein</fullName>
    </recommendedName>
</protein>
<dbReference type="PANTHER" id="PTHR46830:SF2">
    <property type="entry name" value="ALPHA-1,4-N-ACETYLGLUCOSAMINYLTRANSFERASE"/>
    <property type="match status" value="1"/>
</dbReference>
<dbReference type="InterPro" id="IPR029044">
    <property type="entry name" value="Nucleotide-diphossugar_trans"/>
</dbReference>
<dbReference type="InterPro" id="IPR013320">
    <property type="entry name" value="ConA-like_dom_sf"/>
</dbReference>
<evidence type="ECO:0000313" key="3">
    <source>
        <dbReference type="Proteomes" id="UP000242146"/>
    </source>
</evidence>
<dbReference type="Pfam" id="PF04488">
    <property type="entry name" value="Gly_transf_sug"/>
    <property type="match status" value="1"/>
</dbReference>
<dbReference type="OrthoDB" id="409543at2759"/>
<dbReference type="STRING" id="101127.A0A1X2GLX4"/>
<dbReference type="Gene3D" id="3.90.550.20">
    <property type="match status" value="1"/>
</dbReference>
<proteinExistence type="inferred from homology"/>
<dbReference type="InterPro" id="IPR007577">
    <property type="entry name" value="GlycoTrfase_DXD_sugar-bd_CS"/>
</dbReference>
<dbReference type="Proteomes" id="UP000242146">
    <property type="component" value="Unassembled WGS sequence"/>
</dbReference>
<gene>
    <name evidence="2" type="ORF">DM01DRAFT_1284673</name>
</gene>
<dbReference type="EMBL" id="MCGT01000009">
    <property type="protein sequence ID" value="ORX56872.1"/>
    <property type="molecule type" value="Genomic_DNA"/>
</dbReference>
<dbReference type="PANTHER" id="PTHR46830">
    <property type="entry name" value="TRANSFERASE, PUTATIVE-RELATED"/>
    <property type="match status" value="1"/>
</dbReference>
<evidence type="ECO:0000256" key="1">
    <source>
        <dbReference type="ARBA" id="ARBA00009003"/>
    </source>
</evidence>